<dbReference type="AlphaFoldDB" id="A0A0B7BE33"/>
<evidence type="ECO:0000313" key="2">
    <source>
        <dbReference type="EMBL" id="CEK90430.1"/>
    </source>
</evidence>
<organism evidence="1">
    <name type="scientific">Arion vulgaris</name>
    <dbReference type="NCBI Taxonomy" id="1028688"/>
    <lineage>
        <taxon>Eukaryota</taxon>
        <taxon>Metazoa</taxon>
        <taxon>Spiralia</taxon>
        <taxon>Lophotrochozoa</taxon>
        <taxon>Mollusca</taxon>
        <taxon>Gastropoda</taxon>
        <taxon>Heterobranchia</taxon>
        <taxon>Euthyneura</taxon>
        <taxon>Panpulmonata</taxon>
        <taxon>Eupulmonata</taxon>
        <taxon>Stylommatophora</taxon>
        <taxon>Helicina</taxon>
        <taxon>Arionoidea</taxon>
        <taxon>Arionidae</taxon>
        <taxon>Arion</taxon>
    </lineage>
</organism>
<feature type="non-terminal residue" evidence="1">
    <location>
        <position position="1"/>
    </location>
</feature>
<evidence type="ECO:0000313" key="1">
    <source>
        <dbReference type="EMBL" id="CEK90425.1"/>
    </source>
</evidence>
<proteinExistence type="predicted"/>
<protein>
    <submittedName>
        <fullName evidence="1">Uncharacterized protein</fullName>
    </submittedName>
</protein>
<dbReference type="EMBL" id="HACG01043560">
    <property type="protein sequence ID" value="CEK90425.1"/>
    <property type="molecule type" value="Transcribed_RNA"/>
</dbReference>
<dbReference type="EMBL" id="HACG01043565">
    <property type="protein sequence ID" value="CEK90430.1"/>
    <property type="molecule type" value="Transcribed_RNA"/>
</dbReference>
<reference evidence="1" key="1">
    <citation type="submission" date="2014-12" db="EMBL/GenBank/DDBJ databases">
        <title>Insight into the proteome of Arion vulgaris.</title>
        <authorList>
            <person name="Aradska J."/>
            <person name="Bulat T."/>
            <person name="Smidak R."/>
            <person name="Sarate P."/>
            <person name="Gangsoo J."/>
            <person name="Sialana F."/>
            <person name="Bilban M."/>
            <person name="Lubec G."/>
        </authorList>
    </citation>
    <scope>NUCLEOTIDE SEQUENCE</scope>
    <source>
        <tissue evidence="1">Skin</tissue>
    </source>
</reference>
<name>A0A0B7BE33_9EUPU</name>
<gene>
    <name evidence="1" type="primary">ORF176833</name>
    <name evidence="2" type="synonym">ORF176869</name>
</gene>
<accession>A0A0B7BE33</accession>
<sequence>YKKQQIFSLLTRLISLHNKQIHRCSTSYRYTAAQLQTSTGVPQLQTHNRDAP</sequence>